<dbReference type="STRING" id="1229780.BN381_110041"/>
<organism evidence="6 7">
    <name type="scientific">Candidatus Neomicrothrix parvicella RN1</name>
    <dbReference type="NCBI Taxonomy" id="1229780"/>
    <lineage>
        <taxon>Bacteria</taxon>
        <taxon>Bacillati</taxon>
        <taxon>Actinomycetota</taxon>
        <taxon>Acidimicrobiia</taxon>
        <taxon>Acidimicrobiales</taxon>
        <taxon>Microthrixaceae</taxon>
        <taxon>Candidatus Neomicrothrix</taxon>
    </lineage>
</organism>
<dbReference type="eggNOG" id="COG3744">
    <property type="taxonomic scope" value="Bacteria"/>
</dbReference>
<dbReference type="RefSeq" id="WP_012223733.1">
    <property type="nucleotide sequence ID" value="NZ_HG422565.1"/>
</dbReference>
<dbReference type="GO" id="GO:0004518">
    <property type="term" value="F:nuclease activity"/>
    <property type="evidence" value="ECO:0007669"/>
    <property type="project" value="UniProtKB-KW"/>
</dbReference>
<dbReference type="Pfam" id="PF01850">
    <property type="entry name" value="PIN"/>
    <property type="match status" value="1"/>
</dbReference>
<evidence type="ECO:0000256" key="2">
    <source>
        <dbReference type="ARBA" id="ARBA00022723"/>
    </source>
</evidence>
<gene>
    <name evidence="6" type="ORF">BN381_110041</name>
</gene>
<dbReference type="GO" id="GO:0046872">
    <property type="term" value="F:metal ion binding"/>
    <property type="evidence" value="ECO:0007669"/>
    <property type="project" value="UniProtKB-KW"/>
</dbReference>
<dbReference type="SUPFAM" id="SSF88723">
    <property type="entry name" value="PIN domain-like"/>
    <property type="match status" value="1"/>
</dbReference>
<dbReference type="HOGENOM" id="CLU_129890_0_1_11"/>
<dbReference type="OrthoDB" id="9798990at2"/>
<name>R4YWM6_9ACTN</name>
<dbReference type="PANTHER" id="PTHR36173">
    <property type="entry name" value="RIBONUCLEASE VAPC16-RELATED"/>
    <property type="match status" value="1"/>
</dbReference>
<dbReference type="InterPro" id="IPR029060">
    <property type="entry name" value="PIN-like_dom_sf"/>
</dbReference>
<feature type="domain" description="PIN" evidence="5">
    <location>
        <begin position="6"/>
        <end position="126"/>
    </location>
</feature>
<comment type="caution">
    <text evidence="6">The sequence shown here is derived from an EMBL/GenBank/DDBJ whole genome shotgun (WGS) entry which is preliminary data.</text>
</comment>
<dbReference type="Gene3D" id="3.40.50.1010">
    <property type="entry name" value="5'-nuclease"/>
    <property type="match status" value="1"/>
</dbReference>
<evidence type="ECO:0000313" key="6">
    <source>
        <dbReference type="EMBL" id="CCM62375.1"/>
    </source>
</evidence>
<dbReference type="AlphaFoldDB" id="R4YWM6"/>
<evidence type="ECO:0000256" key="4">
    <source>
        <dbReference type="ARBA" id="ARBA00022842"/>
    </source>
</evidence>
<evidence type="ECO:0000256" key="3">
    <source>
        <dbReference type="ARBA" id="ARBA00022801"/>
    </source>
</evidence>
<reference evidence="6 7" key="1">
    <citation type="journal article" date="2013" name="ISME J.">
        <title>Metabolic model for the filamentous 'Candidatus Microthrix parvicella' based on genomic and metagenomic analyses.</title>
        <authorList>
            <person name="Jon McIlroy S."/>
            <person name="Kristiansen R."/>
            <person name="Albertsen M."/>
            <person name="Michael Karst S."/>
            <person name="Rossetti S."/>
            <person name="Lund Nielsen J."/>
            <person name="Tandoi V."/>
            <person name="James Seviour R."/>
            <person name="Nielsen P.H."/>
        </authorList>
    </citation>
    <scope>NUCLEOTIDE SEQUENCE [LARGE SCALE GENOMIC DNA]</scope>
    <source>
        <strain evidence="6 7">RN1</strain>
    </source>
</reference>
<keyword evidence="7" id="KW-1185">Reference proteome</keyword>
<accession>R4YWM6</accession>
<keyword evidence="4" id="KW-0460">Magnesium</keyword>
<dbReference type="InterPro" id="IPR052919">
    <property type="entry name" value="TA_system_RNase"/>
</dbReference>
<protein>
    <recommendedName>
        <fullName evidence="5">PIN domain-containing protein</fullName>
    </recommendedName>
</protein>
<dbReference type="PANTHER" id="PTHR36173:SF2">
    <property type="entry name" value="RIBONUCLEASE VAPC16"/>
    <property type="match status" value="1"/>
</dbReference>
<evidence type="ECO:0000259" key="5">
    <source>
        <dbReference type="Pfam" id="PF01850"/>
    </source>
</evidence>
<keyword evidence="2" id="KW-0479">Metal-binding</keyword>
<proteinExistence type="predicted"/>
<keyword evidence="1" id="KW-0540">Nuclease</keyword>
<evidence type="ECO:0000256" key="1">
    <source>
        <dbReference type="ARBA" id="ARBA00022722"/>
    </source>
</evidence>
<dbReference type="CDD" id="cd09872">
    <property type="entry name" value="PIN_Sll0205-like"/>
    <property type="match status" value="1"/>
</dbReference>
<keyword evidence="3" id="KW-0378">Hydrolase</keyword>
<dbReference type="EMBL" id="CANL01000003">
    <property type="protein sequence ID" value="CCM62375.1"/>
    <property type="molecule type" value="Genomic_DNA"/>
</dbReference>
<dbReference type="InterPro" id="IPR041705">
    <property type="entry name" value="PIN_Sll0205"/>
</dbReference>
<dbReference type="Proteomes" id="UP000018291">
    <property type="component" value="Unassembled WGS sequence"/>
</dbReference>
<evidence type="ECO:0000313" key="7">
    <source>
        <dbReference type="Proteomes" id="UP000018291"/>
    </source>
</evidence>
<dbReference type="InterPro" id="IPR002716">
    <property type="entry name" value="PIN_dom"/>
</dbReference>
<dbReference type="GO" id="GO:0016787">
    <property type="term" value="F:hydrolase activity"/>
    <property type="evidence" value="ECO:0007669"/>
    <property type="project" value="UniProtKB-KW"/>
</dbReference>
<sequence>MGVSTVLLDTHALVWALSAPERLGDTARTLIESPFTEVLVSAASAWELATKTRLRKFREAEPIVAQYLSVVQTLGATHLPVGPEHALRAGGLRWDHRDPFDRMLAAQALLEHATLLSRDGVFAELGGLDVVW</sequence>